<dbReference type="Pfam" id="PF01163">
    <property type="entry name" value="RIO1"/>
    <property type="match status" value="1"/>
</dbReference>
<evidence type="ECO:0000259" key="24">
    <source>
        <dbReference type="SMART" id="SM00090"/>
    </source>
</evidence>
<dbReference type="SMART" id="SM00090">
    <property type="entry name" value="RIO"/>
    <property type="match status" value="1"/>
</dbReference>
<dbReference type="GO" id="GO:0046872">
    <property type="term" value="F:metal ion binding"/>
    <property type="evidence" value="ECO:0007669"/>
    <property type="project" value="UniProtKB-KW"/>
</dbReference>
<feature type="binding site" evidence="22">
    <location>
        <position position="227"/>
    </location>
    <ligand>
        <name>Mg(2+)</name>
        <dbReference type="ChEBI" id="CHEBI:18420"/>
    </ligand>
</feature>
<dbReference type="Proteomes" id="UP000187013">
    <property type="component" value="Unassembled WGS sequence"/>
</dbReference>
<dbReference type="InterPro" id="IPR018935">
    <property type="entry name" value="RIO_kinase_CS"/>
</dbReference>
<dbReference type="InterPro" id="IPR000687">
    <property type="entry name" value="RIO_kinase"/>
</dbReference>
<organism evidence="25 26">
    <name type="scientific">Zygosaccharomyces rouxii</name>
    <dbReference type="NCBI Taxonomy" id="4956"/>
    <lineage>
        <taxon>Eukaryota</taxon>
        <taxon>Fungi</taxon>
        <taxon>Dikarya</taxon>
        <taxon>Ascomycota</taxon>
        <taxon>Saccharomycotina</taxon>
        <taxon>Saccharomycetes</taxon>
        <taxon>Saccharomycetales</taxon>
        <taxon>Saccharomycetaceae</taxon>
        <taxon>Zygosaccharomyces</taxon>
    </lineage>
</organism>
<dbReference type="PROSITE" id="PS01245">
    <property type="entry name" value="RIO1"/>
    <property type="match status" value="1"/>
</dbReference>
<dbReference type="CDD" id="cd05147">
    <property type="entry name" value="RIO1_euk"/>
    <property type="match status" value="1"/>
</dbReference>
<dbReference type="AlphaFoldDB" id="A0A1Q3AHH1"/>
<comment type="catalytic activity">
    <reaction evidence="16">
        <text>L-threonyl-[protein] + ATP = O-phospho-L-threonyl-[protein] + ADP + H(+)</text>
        <dbReference type="Rhea" id="RHEA:46608"/>
        <dbReference type="Rhea" id="RHEA-COMP:11060"/>
        <dbReference type="Rhea" id="RHEA-COMP:11605"/>
        <dbReference type="ChEBI" id="CHEBI:15378"/>
        <dbReference type="ChEBI" id="CHEBI:30013"/>
        <dbReference type="ChEBI" id="CHEBI:30616"/>
        <dbReference type="ChEBI" id="CHEBI:61977"/>
        <dbReference type="ChEBI" id="CHEBI:456216"/>
        <dbReference type="EC" id="2.7.11.1"/>
    </reaction>
</comment>
<evidence type="ECO:0000256" key="20">
    <source>
        <dbReference type="PIRSR" id="PIRSR038147-1"/>
    </source>
</evidence>
<dbReference type="FunFam" id="1.10.510.10:FF:000755">
    <property type="entry name" value="Homoserine kinase"/>
    <property type="match status" value="1"/>
</dbReference>
<evidence type="ECO:0000256" key="1">
    <source>
        <dbReference type="ARBA" id="ARBA00001946"/>
    </source>
</evidence>
<keyword evidence="8" id="KW-0723">Serine/threonine-protein kinase</keyword>
<feature type="compositionally biased region" description="Basic and acidic residues" evidence="23">
    <location>
        <begin position="408"/>
        <end position="435"/>
    </location>
</feature>
<evidence type="ECO:0000256" key="18">
    <source>
        <dbReference type="ARBA" id="ARBA00049360"/>
    </source>
</evidence>
<feature type="compositionally biased region" description="Basic residues" evidence="23">
    <location>
        <begin position="436"/>
        <end position="458"/>
    </location>
</feature>
<evidence type="ECO:0000313" key="26">
    <source>
        <dbReference type="Proteomes" id="UP000187013"/>
    </source>
</evidence>
<evidence type="ECO:0000256" key="12">
    <source>
        <dbReference type="ARBA" id="ARBA00022777"/>
    </source>
</evidence>
<evidence type="ECO:0000256" key="4">
    <source>
        <dbReference type="ARBA" id="ARBA00012513"/>
    </source>
</evidence>
<keyword evidence="10" id="KW-0479">Metal-binding</keyword>
<protein>
    <recommendedName>
        <fullName evidence="5">Serine/threonine-protein kinase RIO1</fullName>
        <ecNumber evidence="4">2.7.11.1</ecNumber>
    </recommendedName>
    <alternativeName>
        <fullName evidence="19">Serine/threonine-protein kinase rio1</fullName>
    </alternativeName>
</protein>
<dbReference type="EC" id="2.7.11.1" evidence="4"/>
<evidence type="ECO:0000256" key="21">
    <source>
        <dbReference type="PIRSR" id="PIRSR038147-2"/>
    </source>
</evidence>
<evidence type="ECO:0000256" key="14">
    <source>
        <dbReference type="ARBA" id="ARBA00022840"/>
    </source>
</evidence>
<name>A0A1Q3AHH1_ZYGRO</name>
<accession>A0A1Q3AHH1</accession>
<evidence type="ECO:0000313" key="25">
    <source>
        <dbReference type="EMBL" id="GAV55105.1"/>
    </source>
</evidence>
<feature type="domain" description="RIO kinase" evidence="24">
    <location>
        <begin position="46"/>
        <end position="285"/>
    </location>
</feature>
<dbReference type="GO" id="GO:0005524">
    <property type="term" value="F:ATP binding"/>
    <property type="evidence" value="ECO:0007669"/>
    <property type="project" value="UniProtKB-KW"/>
</dbReference>
<keyword evidence="6" id="KW-0963">Cytoplasm</keyword>
<feature type="active site" description="Proton acceptor" evidence="20">
    <location>
        <position position="222"/>
    </location>
</feature>
<feature type="region of interest" description="Disordered" evidence="23">
    <location>
        <begin position="362"/>
        <end position="458"/>
    </location>
</feature>
<dbReference type="GO" id="GO:0016787">
    <property type="term" value="F:hydrolase activity"/>
    <property type="evidence" value="ECO:0007669"/>
    <property type="project" value="UniProtKB-KW"/>
</dbReference>
<comment type="caution">
    <text evidence="25">The sequence shown here is derived from an EMBL/GenBank/DDBJ whole genome shotgun (WGS) entry which is preliminary data.</text>
</comment>
<sequence length="458" mass="53119">MSLEADFDGLHVSKHQDNTHILEKYENKIENGSGFTSGKGNKTYKDKSDRATVENVLDPRTMKFLSALTNRGVITEFNGCISSGKEANVYHAFGSEDQELAVKIYKTSILVFKDRERYVDGEFRFRNSRSQHNPRKMIKIWAEKEFRNLRRIDSSGVVPTATPVEVKSNVLVMQFLNRGDGGPSPRLKDYQYKDELEVAHYYYKIIAYMRLLYQVCRLVHADLSEYNIVVHQNVLHIIDVSQSVEPYHPMSLDFLRMDIKNINAYFNKMGVTLFQERMIFQFIIAETLEGFQGDYKTADDLVEYLVEHLPIKTPTEGADEDEIFRSLHLVRNLGGLEERDFDRFTDGKFDLLKSLIANDNEKNLQKPQQQIIESSEDESEEEDEEEGEDGSEVDSDSESGNESDNEDEKSKPKGKKFEDKDEKKQRKHEAKELKKEKRKTKVKKHVKKKLIKKTKSKK</sequence>
<dbReference type="Gene3D" id="3.30.200.20">
    <property type="entry name" value="Phosphorylase Kinase, domain 1"/>
    <property type="match status" value="1"/>
</dbReference>
<evidence type="ECO:0000256" key="2">
    <source>
        <dbReference type="ARBA" id="ARBA00004496"/>
    </source>
</evidence>
<feature type="binding site" evidence="21">
    <location>
        <position position="103"/>
    </location>
    <ligand>
        <name>ATP</name>
        <dbReference type="ChEBI" id="CHEBI:30616"/>
    </ligand>
</feature>
<feature type="binding site" evidence="21">
    <location>
        <position position="176"/>
    </location>
    <ligand>
        <name>ATP</name>
        <dbReference type="ChEBI" id="CHEBI:30616"/>
    </ligand>
</feature>
<dbReference type="FunFam" id="3.30.200.20:FF:000148">
    <property type="entry name" value="Serine/threonine-protein kinase RIO1"/>
    <property type="match status" value="1"/>
</dbReference>
<evidence type="ECO:0000256" key="19">
    <source>
        <dbReference type="ARBA" id="ARBA00068838"/>
    </source>
</evidence>
<evidence type="ECO:0000256" key="10">
    <source>
        <dbReference type="ARBA" id="ARBA00022723"/>
    </source>
</evidence>
<feature type="active site" description="4-aspartylphosphate intermediate" evidence="20">
    <location>
        <position position="239"/>
    </location>
</feature>
<keyword evidence="12" id="KW-0418">Kinase</keyword>
<dbReference type="Gene3D" id="1.10.510.10">
    <property type="entry name" value="Transferase(Phosphotransferase) domain 1"/>
    <property type="match status" value="1"/>
</dbReference>
<dbReference type="PANTHER" id="PTHR45723">
    <property type="entry name" value="SERINE/THREONINE-PROTEIN KINASE RIO1"/>
    <property type="match status" value="1"/>
</dbReference>
<proteinExistence type="inferred from homology"/>
<reference evidence="25 26" key="1">
    <citation type="submission" date="2016-08" db="EMBL/GenBank/DDBJ databases">
        <title>Draft genome sequence of allopolyploid Zygosaccharomyces rouxii.</title>
        <authorList>
            <person name="Watanabe J."/>
            <person name="Uehara K."/>
            <person name="Mogi Y."/>
            <person name="Tsukioka Y."/>
        </authorList>
    </citation>
    <scope>NUCLEOTIDE SEQUENCE [LARGE SCALE GENOMIC DNA]</scope>
    <source>
        <strain evidence="25 26">NBRC 110957</strain>
    </source>
</reference>
<evidence type="ECO:0000256" key="6">
    <source>
        <dbReference type="ARBA" id="ARBA00022490"/>
    </source>
</evidence>
<keyword evidence="11 21" id="KW-0547">Nucleotide-binding</keyword>
<dbReference type="OrthoDB" id="205248at2759"/>
<evidence type="ECO:0000256" key="16">
    <source>
        <dbReference type="ARBA" id="ARBA00047899"/>
    </source>
</evidence>
<evidence type="ECO:0000256" key="9">
    <source>
        <dbReference type="ARBA" id="ARBA00022679"/>
    </source>
</evidence>
<comment type="similarity">
    <text evidence="3">Belongs to the protein kinase superfamily. RIO-type Ser/Thr kinase family.</text>
</comment>
<comment type="subcellular location">
    <subcellularLocation>
        <location evidence="2">Cytoplasm</location>
    </subcellularLocation>
</comment>
<evidence type="ECO:0000256" key="8">
    <source>
        <dbReference type="ARBA" id="ARBA00022527"/>
    </source>
</evidence>
<dbReference type="GO" id="GO:0004674">
    <property type="term" value="F:protein serine/threonine kinase activity"/>
    <property type="evidence" value="ECO:0007669"/>
    <property type="project" value="UniProtKB-KW"/>
</dbReference>
<dbReference type="GO" id="GO:0005737">
    <property type="term" value="C:cytoplasm"/>
    <property type="evidence" value="ECO:0007669"/>
    <property type="project" value="UniProtKB-SubCell"/>
</dbReference>
<feature type="binding site" evidence="22">
    <location>
        <position position="239"/>
    </location>
    <ligand>
        <name>Mg(2+)</name>
        <dbReference type="ChEBI" id="CHEBI:18420"/>
    </ligand>
</feature>
<evidence type="ECO:0000256" key="5">
    <source>
        <dbReference type="ARBA" id="ARBA00016038"/>
    </source>
</evidence>
<evidence type="ECO:0000256" key="17">
    <source>
        <dbReference type="ARBA" id="ARBA00048679"/>
    </source>
</evidence>
<gene>
    <name evidence="25" type="ORF">ZYGR_0AS04280</name>
</gene>
<dbReference type="InterPro" id="IPR018934">
    <property type="entry name" value="RIO_dom"/>
</dbReference>
<dbReference type="GO" id="GO:0042254">
    <property type="term" value="P:ribosome biogenesis"/>
    <property type="evidence" value="ECO:0007669"/>
    <property type="project" value="UniProtKB-KW"/>
</dbReference>
<dbReference type="EMBL" id="BDGX01000045">
    <property type="protein sequence ID" value="GAV55105.1"/>
    <property type="molecule type" value="Genomic_DNA"/>
</dbReference>
<keyword evidence="15" id="KW-0460">Magnesium</keyword>
<comment type="catalytic activity">
    <reaction evidence="17">
        <text>L-seryl-[protein] + ATP = O-phospho-L-seryl-[protein] + ADP + H(+)</text>
        <dbReference type="Rhea" id="RHEA:17989"/>
        <dbReference type="Rhea" id="RHEA-COMP:9863"/>
        <dbReference type="Rhea" id="RHEA-COMP:11604"/>
        <dbReference type="ChEBI" id="CHEBI:15378"/>
        <dbReference type="ChEBI" id="CHEBI:29999"/>
        <dbReference type="ChEBI" id="CHEBI:30616"/>
        <dbReference type="ChEBI" id="CHEBI:83421"/>
        <dbReference type="ChEBI" id="CHEBI:456216"/>
        <dbReference type="EC" id="2.7.11.1"/>
    </reaction>
</comment>
<evidence type="ECO:0000256" key="22">
    <source>
        <dbReference type="PIRSR" id="PIRSR038147-3"/>
    </source>
</evidence>
<dbReference type="SUPFAM" id="SSF56112">
    <property type="entry name" value="Protein kinase-like (PK-like)"/>
    <property type="match status" value="1"/>
</dbReference>
<comment type="cofactor">
    <cofactor evidence="1 22">
        <name>Mg(2+)</name>
        <dbReference type="ChEBI" id="CHEBI:18420"/>
    </cofactor>
</comment>
<feature type="compositionally biased region" description="Acidic residues" evidence="23">
    <location>
        <begin position="374"/>
        <end position="407"/>
    </location>
</feature>
<dbReference type="InterPro" id="IPR017407">
    <property type="entry name" value="Ser/Thr_kinase_Rio1"/>
</dbReference>
<dbReference type="InterPro" id="IPR011009">
    <property type="entry name" value="Kinase-like_dom_sf"/>
</dbReference>
<dbReference type="PIRSF" id="PIRSF038147">
    <property type="entry name" value="Ser/Thr_PK_RIO1"/>
    <property type="match status" value="1"/>
</dbReference>
<evidence type="ECO:0000256" key="15">
    <source>
        <dbReference type="ARBA" id="ARBA00022842"/>
    </source>
</evidence>
<evidence type="ECO:0000256" key="11">
    <source>
        <dbReference type="ARBA" id="ARBA00022741"/>
    </source>
</evidence>
<keyword evidence="14 21" id="KW-0067">ATP-binding</keyword>
<keyword evidence="7" id="KW-0690">Ribosome biogenesis</keyword>
<keyword evidence="13" id="KW-0378">Hydrolase</keyword>
<evidence type="ECO:0000256" key="13">
    <source>
        <dbReference type="ARBA" id="ARBA00022801"/>
    </source>
</evidence>
<dbReference type="InterPro" id="IPR051272">
    <property type="entry name" value="RIO-type_Ser/Thr_kinase"/>
</dbReference>
<keyword evidence="9" id="KW-0808">Transferase</keyword>
<comment type="catalytic activity">
    <reaction evidence="18">
        <text>ATP + H2O = ADP + phosphate + H(+)</text>
        <dbReference type="Rhea" id="RHEA:13065"/>
        <dbReference type="ChEBI" id="CHEBI:15377"/>
        <dbReference type="ChEBI" id="CHEBI:15378"/>
        <dbReference type="ChEBI" id="CHEBI:30616"/>
        <dbReference type="ChEBI" id="CHEBI:43474"/>
        <dbReference type="ChEBI" id="CHEBI:456216"/>
    </reaction>
</comment>
<evidence type="ECO:0000256" key="3">
    <source>
        <dbReference type="ARBA" id="ARBA00009196"/>
    </source>
</evidence>
<evidence type="ECO:0000256" key="7">
    <source>
        <dbReference type="ARBA" id="ARBA00022517"/>
    </source>
</evidence>
<evidence type="ECO:0000256" key="23">
    <source>
        <dbReference type="SAM" id="MobiDB-lite"/>
    </source>
</evidence>